<dbReference type="InterPro" id="IPR001647">
    <property type="entry name" value="HTH_TetR"/>
</dbReference>
<gene>
    <name evidence="6" type="ORF">FKZ61_10040</name>
</gene>
<evidence type="ECO:0000256" key="2">
    <source>
        <dbReference type="ARBA" id="ARBA00023125"/>
    </source>
</evidence>
<dbReference type="PANTHER" id="PTHR30055:SF239">
    <property type="entry name" value="TRANSCRIPTIONAL REGULATORY PROTEIN"/>
    <property type="match status" value="1"/>
</dbReference>
<sequence length="199" mass="21367">MSRRRRLDRGGVVEAAARLVDQEGVDALSLARLSRELGVQPPSLYNHVEGLGGLMRELALLNLRQMAHALTAAAIGKAGPEAVMAVAQAYRDYIKAHPGVYMAGLRYAAGQPGDQELHDLEQQVVDVALAVVASFGLTGDDALHAVRGLRSVVHGFATLEIAGGFGLSLDCDESFRRLVQIFYRGLENTVEEGHPLSAR</sequence>
<keyword evidence="7" id="KW-1185">Reference proteome</keyword>
<dbReference type="SUPFAM" id="SSF48498">
    <property type="entry name" value="Tetracyclin repressor-like, C-terminal domain"/>
    <property type="match status" value="1"/>
</dbReference>
<dbReference type="Gene3D" id="1.10.10.60">
    <property type="entry name" value="Homeodomain-like"/>
    <property type="match status" value="1"/>
</dbReference>
<dbReference type="AlphaFoldDB" id="A0A540VI00"/>
<evidence type="ECO:0000256" key="1">
    <source>
        <dbReference type="ARBA" id="ARBA00023015"/>
    </source>
</evidence>
<dbReference type="OrthoDB" id="71867at2"/>
<accession>A0A540VI00</accession>
<dbReference type="Gene3D" id="1.10.357.10">
    <property type="entry name" value="Tetracycline Repressor, domain 2"/>
    <property type="match status" value="1"/>
</dbReference>
<dbReference type="InterPro" id="IPR025996">
    <property type="entry name" value="MT1864/Rv1816-like_C"/>
</dbReference>
<dbReference type="GO" id="GO:0000976">
    <property type="term" value="F:transcription cis-regulatory region binding"/>
    <property type="evidence" value="ECO:0007669"/>
    <property type="project" value="TreeGrafter"/>
</dbReference>
<protein>
    <submittedName>
        <fullName evidence="6">TetR/AcrR family transcriptional regulator</fullName>
    </submittedName>
</protein>
<dbReference type="Proteomes" id="UP000317371">
    <property type="component" value="Unassembled WGS sequence"/>
</dbReference>
<evidence type="ECO:0000313" key="6">
    <source>
        <dbReference type="EMBL" id="TQE95773.1"/>
    </source>
</evidence>
<dbReference type="Pfam" id="PF13305">
    <property type="entry name" value="TetR_C_33"/>
    <property type="match status" value="1"/>
</dbReference>
<dbReference type="InParanoid" id="A0A540VI00"/>
<dbReference type="PANTHER" id="PTHR30055">
    <property type="entry name" value="HTH-TYPE TRANSCRIPTIONAL REGULATOR RUTR"/>
    <property type="match status" value="1"/>
</dbReference>
<dbReference type="SUPFAM" id="SSF46689">
    <property type="entry name" value="Homeodomain-like"/>
    <property type="match status" value="1"/>
</dbReference>
<keyword evidence="3" id="KW-0804">Transcription</keyword>
<dbReference type="InterPro" id="IPR009057">
    <property type="entry name" value="Homeodomain-like_sf"/>
</dbReference>
<feature type="DNA-binding region" description="H-T-H motif" evidence="4">
    <location>
        <begin position="29"/>
        <end position="48"/>
    </location>
</feature>
<dbReference type="FunCoup" id="A0A540VI00">
    <property type="interactions" value="14"/>
</dbReference>
<dbReference type="EMBL" id="VIGC01000011">
    <property type="protein sequence ID" value="TQE95773.1"/>
    <property type="molecule type" value="Genomic_DNA"/>
</dbReference>
<evidence type="ECO:0000256" key="3">
    <source>
        <dbReference type="ARBA" id="ARBA00023163"/>
    </source>
</evidence>
<dbReference type="PROSITE" id="PS50977">
    <property type="entry name" value="HTH_TETR_2"/>
    <property type="match status" value="1"/>
</dbReference>
<comment type="caution">
    <text evidence="6">The sequence shown here is derived from an EMBL/GenBank/DDBJ whole genome shotgun (WGS) entry which is preliminary data.</text>
</comment>
<keyword evidence="2 4" id="KW-0238">DNA-binding</keyword>
<keyword evidence="1" id="KW-0805">Transcription regulation</keyword>
<reference evidence="6 7" key="1">
    <citation type="submission" date="2019-06" db="EMBL/GenBank/DDBJ databases">
        <title>Genome sequence of Litorilinea aerophila BAA-2444.</title>
        <authorList>
            <person name="Maclea K.S."/>
            <person name="Maurais E.G."/>
            <person name="Iannazzi L.C."/>
        </authorList>
    </citation>
    <scope>NUCLEOTIDE SEQUENCE [LARGE SCALE GENOMIC DNA]</scope>
    <source>
        <strain evidence="6 7">ATCC BAA-2444</strain>
    </source>
</reference>
<proteinExistence type="predicted"/>
<dbReference type="Pfam" id="PF00440">
    <property type="entry name" value="TetR_N"/>
    <property type="match status" value="1"/>
</dbReference>
<dbReference type="GO" id="GO:0003700">
    <property type="term" value="F:DNA-binding transcription factor activity"/>
    <property type="evidence" value="ECO:0007669"/>
    <property type="project" value="TreeGrafter"/>
</dbReference>
<feature type="domain" description="HTH tetR-type" evidence="5">
    <location>
        <begin position="6"/>
        <end position="66"/>
    </location>
</feature>
<evidence type="ECO:0000256" key="4">
    <source>
        <dbReference type="PROSITE-ProRule" id="PRU00335"/>
    </source>
</evidence>
<dbReference type="RefSeq" id="WP_141609996.1">
    <property type="nucleotide sequence ID" value="NZ_VIGC02000011.1"/>
</dbReference>
<evidence type="ECO:0000259" key="5">
    <source>
        <dbReference type="PROSITE" id="PS50977"/>
    </source>
</evidence>
<organism evidence="6 7">
    <name type="scientific">Litorilinea aerophila</name>
    <dbReference type="NCBI Taxonomy" id="1204385"/>
    <lineage>
        <taxon>Bacteria</taxon>
        <taxon>Bacillati</taxon>
        <taxon>Chloroflexota</taxon>
        <taxon>Caldilineae</taxon>
        <taxon>Caldilineales</taxon>
        <taxon>Caldilineaceae</taxon>
        <taxon>Litorilinea</taxon>
    </lineage>
</organism>
<evidence type="ECO:0000313" key="7">
    <source>
        <dbReference type="Proteomes" id="UP000317371"/>
    </source>
</evidence>
<dbReference type="InterPro" id="IPR036271">
    <property type="entry name" value="Tet_transcr_reg_TetR-rel_C_sf"/>
</dbReference>
<dbReference type="InterPro" id="IPR050109">
    <property type="entry name" value="HTH-type_TetR-like_transc_reg"/>
</dbReference>
<name>A0A540VI00_9CHLR</name>